<dbReference type="RefSeq" id="WP_067712797.1">
    <property type="nucleotide sequence ID" value="NZ_LPVJ01000009.1"/>
</dbReference>
<feature type="chain" id="PRO_5007110252" evidence="1">
    <location>
        <begin position="25"/>
        <end position="278"/>
    </location>
</feature>
<dbReference type="AlphaFoldDB" id="A0A101XSS7"/>
<evidence type="ECO:0000313" key="2">
    <source>
        <dbReference type="EMBL" id="KUO96839.1"/>
    </source>
</evidence>
<dbReference type="OrthoDB" id="2696637at2"/>
<comment type="caution">
    <text evidence="2">The sequence shown here is derived from an EMBL/GenBank/DDBJ whole genome shotgun (WGS) entry which is preliminary data.</text>
</comment>
<keyword evidence="1" id="KW-0732">Signal</keyword>
<keyword evidence="3" id="KW-1185">Reference proteome</keyword>
<evidence type="ECO:0000256" key="1">
    <source>
        <dbReference type="SAM" id="SignalP"/>
    </source>
</evidence>
<dbReference type="Proteomes" id="UP000053557">
    <property type="component" value="Unassembled WGS sequence"/>
</dbReference>
<accession>A0A101XSS7</accession>
<organism evidence="2 3">
    <name type="scientific">Ferroacidibacillus organovorans</name>
    <dbReference type="NCBI Taxonomy" id="1765683"/>
    <lineage>
        <taxon>Bacteria</taxon>
        <taxon>Bacillati</taxon>
        <taxon>Bacillota</taxon>
        <taxon>Bacilli</taxon>
        <taxon>Bacillales</taxon>
        <taxon>Alicyclobacillaceae</taxon>
        <taxon>Ferroacidibacillus</taxon>
    </lineage>
</organism>
<feature type="signal peptide" evidence="1">
    <location>
        <begin position="1"/>
        <end position="24"/>
    </location>
</feature>
<evidence type="ECO:0000313" key="3">
    <source>
        <dbReference type="Proteomes" id="UP000053557"/>
    </source>
</evidence>
<protein>
    <submittedName>
        <fullName evidence="2">Uncharacterized protein</fullName>
    </submittedName>
</protein>
<name>A0A101XSS7_9BACL</name>
<sequence length="278" mass="30876">MIKTVAAMLITFGFLLSSANLAVAKEDTRQIIATLTVQAAPYPLMTLTAESGGTVLFLPFSSVGILAKRLLAQVTVPQSSQDARTLVVYAIPASFCTAKWQGVLFSIRQKMRCHRLLAVYQMPVRQAEDRQITAVDSRKIYTLANGFTLSLHPLQTADGKTHVHTGLLRVSYRSFTIGLLLPTQMSPHPWPDDPDILILQPSIFPHARDQKLLDVLDPSARIVLDEGSAKNTDTGALIERLREHWGDVYRVTKRNPLVLTIDLHHLILPMSRSQIVHS</sequence>
<dbReference type="EMBL" id="LPVJ01000009">
    <property type="protein sequence ID" value="KUO96839.1"/>
    <property type="molecule type" value="Genomic_DNA"/>
</dbReference>
<gene>
    <name evidence="2" type="ORF">ATW55_08505</name>
</gene>
<reference evidence="2 3" key="1">
    <citation type="submission" date="2015-12" db="EMBL/GenBank/DDBJ databases">
        <title>Draft genome sequence of Acidibacillus ferrooxidans ITV001, isolated from a chalcopyrite acid mine drainage site in Brazil.</title>
        <authorList>
            <person name="Dall'Agnol H."/>
            <person name="Nancucheo I."/>
            <person name="Johnson B."/>
            <person name="Oliveira R."/>
            <person name="Leite L."/>
            <person name="Pylro V."/>
            <person name="Nunes G.L."/>
            <person name="Tzotzos G."/>
            <person name="Fernandes G.R."/>
            <person name="Dutra J."/>
            <person name="Orellana S.C."/>
            <person name="Oliveira G."/>
        </authorList>
    </citation>
    <scope>NUCLEOTIDE SEQUENCE [LARGE SCALE GENOMIC DNA]</scope>
    <source>
        <strain evidence="3">ITV01</strain>
    </source>
</reference>
<proteinExistence type="predicted"/>